<accession>A0A2N0ZDV0</accession>
<protein>
    <submittedName>
        <fullName evidence="1">Uncharacterized protein</fullName>
    </submittedName>
</protein>
<dbReference type="RefSeq" id="WP_066189998.1">
    <property type="nucleotide sequence ID" value="NZ_JAFDQP010000001.1"/>
</dbReference>
<name>A0A2N0ZDV0_9BACI</name>
<gene>
    <name evidence="1" type="ORF">CWS20_17655</name>
</gene>
<organism evidence="1 2">
    <name type="scientific">Cytobacillus horneckiae</name>
    <dbReference type="NCBI Taxonomy" id="549687"/>
    <lineage>
        <taxon>Bacteria</taxon>
        <taxon>Bacillati</taxon>
        <taxon>Bacillota</taxon>
        <taxon>Bacilli</taxon>
        <taxon>Bacillales</taxon>
        <taxon>Bacillaceae</taxon>
        <taxon>Cytobacillus</taxon>
    </lineage>
</organism>
<comment type="caution">
    <text evidence="1">The sequence shown here is derived from an EMBL/GenBank/DDBJ whole genome shotgun (WGS) entry which is preliminary data.</text>
</comment>
<evidence type="ECO:0000313" key="2">
    <source>
        <dbReference type="Proteomes" id="UP000233343"/>
    </source>
</evidence>
<dbReference type="AlphaFoldDB" id="A0A2N0ZDV0"/>
<evidence type="ECO:0000313" key="1">
    <source>
        <dbReference type="EMBL" id="PKG27678.1"/>
    </source>
</evidence>
<dbReference type="Proteomes" id="UP000233343">
    <property type="component" value="Unassembled WGS sequence"/>
</dbReference>
<keyword evidence="2" id="KW-1185">Reference proteome</keyword>
<dbReference type="EMBL" id="PISD01000039">
    <property type="protein sequence ID" value="PKG27678.1"/>
    <property type="molecule type" value="Genomic_DNA"/>
</dbReference>
<reference evidence="1 2" key="1">
    <citation type="journal article" date="2010" name="Int. J. Syst. Evol. Microbiol.">
        <title>Bacillus horneckiae sp. nov., isolated from a spacecraft-assembly clean room.</title>
        <authorList>
            <person name="Vaishampayan P."/>
            <person name="Probst A."/>
            <person name="Krishnamurthi S."/>
            <person name="Ghosh S."/>
            <person name="Osman S."/>
            <person name="McDowall A."/>
            <person name="Ruckmani A."/>
            <person name="Mayilraj S."/>
            <person name="Venkateswaran K."/>
        </authorList>
    </citation>
    <scope>NUCLEOTIDE SEQUENCE [LARGE SCALE GENOMIC DNA]</scope>
    <source>
        <strain evidence="2">1PO1SC</strain>
    </source>
</reference>
<proteinExistence type="predicted"/>
<sequence>MIGKRLNEIKGYENIGMYVKFLKKEYLDDLLNGTIYMKNFNYFIELEKKTKEKGQGDKLEVSHVVRSTRVKLIDPKTGMVIATSSSGEMVERYRGTEKMPLFCLTHFQSSDFVITKVENEIITAKIDISLEDQILFEETFGDTAVILTNEFTDRMIESSNKLDLGIAIGDVRYQDYKYYSATRKQEFDELSVNILFWKDNFFKQQREVRFILTKKSVDEYYKLNIGDIRDKSKVTSTKELLSEDEFEFAII</sequence>